<proteinExistence type="predicted"/>
<reference evidence="1 2" key="1">
    <citation type="submission" date="2020-08" db="EMBL/GenBank/DDBJ databases">
        <title>Sequencing the genomes of 1000 actinobacteria strains.</title>
        <authorList>
            <person name="Klenk H.-P."/>
        </authorList>
    </citation>
    <scope>NUCLEOTIDE SEQUENCE [LARGE SCALE GENOMIC DNA]</scope>
    <source>
        <strain evidence="1 2">DSM 46659</strain>
    </source>
</reference>
<accession>A0A7W9YPC5</accession>
<dbReference type="EMBL" id="JACHDS010000001">
    <property type="protein sequence ID" value="MBB6174761.1"/>
    <property type="molecule type" value="Genomic_DNA"/>
</dbReference>
<evidence type="ECO:0000313" key="2">
    <source>
        <dbReference type="Proteomes" id="UP000546642"/>
    </source>
</evidence>
<dbReference type="Proteomes" id="UP000546642">
    <property type="component" value="Unassembled WGS sequence"/>
</dbReference>
<evidence type="ECO:0000313" key="1">
    <source>
        <dbReference type="EMBL" id="MBB6174761.1"/>
    </source>
</evidence>
<dbReference type="AlphaFoldDB" id="A0A7W9YPC5"/>
<organism evidence="1 2">
    <name type="scientific">Nocardiopsis mwathae</name>
    <dbReference type="NCBI Taxonomy" id="1472723"/>
    <lineage>
        <taxon>Bacteria</taxon>
        <taxon>Bacillati</taxon>
        <taxon>Actinomycetota</taxon>
        <taxon>Actinomycetes</taxon>
        <taxon>Streptosporangiales</taxon>
        <taxon>Nocardiopsidaceae</taxon>
        <taxon>Nocardiopsis</taxon>
    </lineage>
</organism>
<keyword evidence="2" id="KW-1185">Reference proteome</keyword>
<protein>
    <submittedName>
        <fullName evidence="1">Uncharacterized protein</fullName>
    </submittedName>
</protein>
<gene>
    <name evidence="1" type="ORF">HNR23_004821</name>
</gene>
<sequence>MSALLSDPPRGIAPACCAAAVPPTAAGAFGLPVERRVGGLRTPARARGAPPHLRTPVLPFSRRATGRARAIGTAVHSPGP</sequence>
<comment type="caution">
    <text evidence="1">The sequence shown here is derived from an EMBL/GenBank/DDBJ whole genome shotgun (WGS) entry which is preliminary data.</text>
</comment>
<name>A0A7W9YPC5_9ACTN</name>